<sequence length="196" mass="21321">MRTFIAVEPPDKLRKEIGHLSAALGEELLSGMRWVNPNNMHLTLRFLGEIDPGRLEELEKVVGKAAHAVPHFGLEVDLLGYFGPERSPRVIWLGLKECGDLGNLAASVEKGLISANFGRADKPFKAHLTLARLKGPLSRPPDWGKIRAGLPSSWPAWPVGEVRIIESTLTPSGPEYKTLAHCPLKPESAVEIGGDG</sequence>
<feature type="domain" description="Phosphoesterase HXTX" evidence="3">
    <location>
        <begin position="7"/>
        <end position="92"/>
    </location>
</feature>
<gene>
    <name evidence="4" type="ORF">A3F83_06035</name>
</gene>
<dbReference type="GO" id="GO:0004113">
    <property type="term" value="F:2',3'-cyclic-nucleotide 3'-phosphodiesterase activity"/>
    <property type="evidence" value="ECO:0007669"/>
    <property type="project" value="InterPro"/>
</dbReference>
<dbReference type="HAMAP" id="MF_01940">
    <property type="entry name" value="RNA_CPDase"/>
    <property type="match status" value="1"/>
</dbReference>
<feature type="active site" description="Proton acceptor" evidence="2">
    <location>
        <position position="127"/>
    </location>
</feature>
<evidence type="ECO:0000313" key="5">
    <source>
        <dbReference type="Proteomes" id="UP000179129"/>
    </source>
</evidence>
<evidence type="ECO:0000256" key="1">
    <source>
        <dbReference type="ARBA" id="ARBA00022801"/>
    </source>
</evidence>
<dbReference type="AlphaFoldDB" id="A0A1F5YM47"/>
<feature type="active site" description="Proton donor" evidence="2">
    <location>
        <position position="41"/>
    </location>
</feature>
<dbReference type="InterPro" id="IPR004175">
    <property type="entry name" value="RNA_CPDase"/>
</dbReference>
<dbReference type="PANTHER" id="PTHR35561:SF1">
    <property type="entry name" value="RNA 2',3'-CYCLIC PHOSPHODIESTERASE"/>
    <property type="match status" value="1"/>
</dbReference>
<dbReference type="InterPro" id="IPR014051">
    <property type="entry name" value="Phosphoesterase_HXTX"/>
</dbReference>
<comment type="similarity">
    <text evidence="2">Belongs to the 2H phosphoesterase superfamily. ThpR family.</text>
</comment>
<evidence type="ECO:0000256" key="2">
    <source>
        <dbReference type="HAMAP-Rule" id="MF_01940"/>
    </source>
</evidence>
<dbReference type="Pfam" id="PF02834">
    <property type="entry name" value="LigT_PEase"/>
    <property type="match status" value="1"/>
</dbReference>
<evidence type="ECO:0000259" key="3">
    <source>
        <dbReference type="Pfam" id="PF02834"/>
    </source>
</evidence>
<feature type="short sequence motif" description="HXTX 2" evidence="2">
    <location>
        <begin position="127"/>
        <end position="130"/>
    </location>
</feature>
<organism evidence="4 5">
    <name type="scientific">Candidatus Glassbacteria bacterium RIFCSPLOWO2_12_FULL_58_11</name>
    <dbReference type="NCBI Taxonomy" id="1817867"/>
    <lineage>
        <taxon>Bacteria</taxon>
        <taxon>Candidatus Glassiibacteriota</taxon>
    </lineage>
</organism>
<feature type="short sequence motif" description="HXTX 1" evidence="2">
    <location>
        <begin position="41"/>
        <end position="44"/>
    </location>
</feature>
<comment type="function">
    <text evidence="2">Hydrolyzes RNA 2',3'-cyclic phosphodiester to an RNA 2'-phosphomonoester.</text>
</comment>
<evidence type="ECO:0000313" key="4">
    <source>
        <dbReference type="EMBL" id="OGG01269.1"/>
    </source>
</evidence>
<dbReference type="EMBL" id="MFIX01000213">
    <property type="protein sequence ID" value="OGG01269.1"/>
    <property type="molecule type" value="Genomic_DNA"/>
</dbReference>
<dbReference type="NCBIfam" id="TIGR02258">
    <property type="entry name" value="2_5_ligase"/>
    <property type="match status" value="1"/>
</dbReference>
<reference evidence="4 5" key="1">
    <citation type="journal article" date="2016" name="Nat. Commun.">
        <title>Thousands of microbial genomes shed light on interconnected biogeochemical processes in an aquifer system.</title>
        <authorList>
            <person name="Anantharaman K."/>
            <person name="Brown C.T."/>
            <person name="Hug L.A."/>
            <person name="Sharon I."/>
            <person name="Castelle C.J."/>
            <person name="Probst A.J."/>
            <person name="Thomas B.C."/>
            <person name="Singh A."/>
            <person name="Wilkins M.J."/>
            <person name="Karaoz U."/>
            <person name="Brodie E.L."/>
            <person name="Williams K.H."/>
            <person name="Hubbard S.S."/>
            <person name="Banfield J.F."/>
        </authorList>
    </citation>
    <scope>NUCLEOTIDE SEQUENCE [LARGE SCALE GENOMIC DNA]</scope>
</reference>
<name>A0A1F5YM47_9BACT</name>
<protein>
    <recommendedName>
        <fullName evidence="2">RNA 2',3'-cyclic phosphodiesterase</fullName>
        <shortName evidence="2">RNA 2',3'-CPDase</shortName>
        <ecNumber evidence="2">3.1.4.58</ecNumber>
    </recommendedName>
</protein>
<dbReference type="SUPFAM" id="SSF55144">
    <property type="entry name" value="LigT-like"/>
    <property type="match status" value="1"/>
</dbReference>
<comment type="caution">
    <text evidence="4">The sequence shown here is derived from an EMBL/GenBank/DDBJ whole genome shotgun (WGS) entry which is preliminary data.</text>
</comment>
<comment type="catalytic activity">
    <reaction evidence="2">
        <text>a 3'-end 2',3'-cyclophospho-ribonucleotide-RNA + H2O = a 3'-end 2'-phospho-ribonucleotide-RNA + H(+)</text>
        <dbReference type="Rhea" id="RHEA:11828"/>
        <dbReference type="Rhea" id="RHEA-COMP:10464"/>
        <dbReference type="Rhea" id="RHEA-COMP:17353"/>
        <dbReference type="ChEBI" id="CHEBI:15377"/>
        <dbReference type="ChEBI" id="CHEBI:15378"/>
        <dbReference type="ChEBI" id="CHEBI:83064"/>
        <dbReference type="ChEBI" id="CHEBI:173113"/>
        <dbReference type="EC" id="3.1.4.58"/>
    </reaction>
</comment>
<dbReference type="STRING" id="1817867.A3F83_06035"/>
<proteinExistence type="inferred from homology"/>
<dbReference type="GO" id="GO:0008664">
    <property type="term" value="F:RNA 2',3'-cyclic 3'-phosphodiesterase activity"/>
    <property type="evidence" value="ECO:0007669"/>
    <property type="project" value="UniProtKB-EC"/>
</dbReference>
<accession>A0A1F5YM47</accession>
<dbReference type="Gene3D" id="3.90.1140.10">
    <property type="entry name" value="Cyclic phosphodiesterase"/>
    <property type="match status" value="1"/>
</dbReference>
<dbReference type="PANTHER" id="PTHR35561">
    <property type="entry name" value="RNA 2',3'-CYCLIC PHOSPHODIESTERASE"/>
    <property type="match status" value="1"/>
</dbReference>
<keyword evidence="1 2" id="KW-0378">Hydrolase</keyword>
<keyword evidence="4" id="KW-0436">Ligase</keyword>
<dbReference type="GO" id="GO:0016874">
    <property type="term" value="F:ligase activity"/>
    <property type="evidence" value="ECO:0007669"/>
    <property type="project" value="UniProtKB-KW"/>
</dbReference>
<dbReference type="EC" id="3.1.4.58" evidence="2"/>
<dbReference type="InterPro" id="IPR009097">
    <property type="entry name" value="Cyclic_Pdiesterase"/>
</dbReference>
<dbReference type="Proteomes" id="UP000179129">
    <property type="component" value="Unassembled WGS sequence"/>
</dbReference>